<name>A0ABD5XXY6_9EURY</name>
<dbReference type="InterPro" id="IPR050289">
    <property type="entry name" value="TorD/DmsD_chaperones"/>
</dbReference>
<accession>A0ABD5XXY6</accession>
<organism evidence="3 4">
    <name type="scientific">Halosimplex aquaticum</name>
    <dbReference type="NCBI Taxonomy" id="3026162"/>
    <lineage>
        <taxon>Archaea</taxon>
        <taxon>Methanobacteriati</taxon>
        <taxon>Methanobacteriota</taxon>
        <taxon>Stenosarchaea group</taxon>
        <taxon>Halobacteria</taxon>
        <taxon>Halobacteriales</taxon>
        <taxon>Haloarculaceae</taxon>
        <taxon>Halosimplex</taxon>
    </lineage>
</organism>
<dbReference type="Proteomes" id="UP001596432">
    <property type="component" value="Unassembled WGS sequence"/>
</dbReference>
<dbReference type="Gene3D" id="1.10.3480.10">
    <property type="entry name" value="TorD-like"/>
    <property type="match status" value="1"/>
</dbReference>
<feature type="compositionally biased region" description="Basic and acidic residues" evidence="2">
    <location>
        <begin position="14"/>
        <end position="24"/>
    </location>
</feature>
<evidence type="ECO:0000313" key="4">
    <source>
        <dbReference type="Proteomes" id="UP001596432"/>
    </source>
</evidence>
<keyword evidence="4" id="KW-1185">Reference proteome</keyword>
<comment type="caution">
    <text evidence="3">The sequence shown here is derived from an EMBL/GenBank/DDBJ whole genome shotgun (WGS) entry which is preliminary data.</text>
</comment>
<dbReference type="AlphaFoldDB" id="A0ABD5XXY6"/>
<gene>
    <name evidence="3" type="ORF">ACFQMA_09130</name>
</gene>
<dbReference type="SUPFAM" id="SSF89155">
    <property type="entry name" value="TorD-like"/>
    <property type="match status" value="1"/>
</dbReference>
<reference evidence="3 4" key="1">
    <citation type="journal article" date="2019" name="Int. J. Syst. Evol. Microbiol.">
        <title>The Global Catalogue of Microorganisms (GCM) 10K type strain sequencing project: providing services to taxonomists for standard genome sequencing and annotation.</title>
        <authorList>
            <consortium name="The Broad Institute Genomics Platform"/>
            <consortium name="The Broad Institute Genome Sequencing Center for Infectious Disease"/>
            <person name="Wu L."/>
            <person name="Ma J."/>
        </authorList>
    </citation>
    <scope>NUCLEOTIDE SEQUENCE [LARGE SCALE GENOMIC DNA]</scope>
    <source>
        <strain evidence="3 4">XZYJT29</strain>
    </source>
</reference>
<dbReference type="PANTHER" id="PTHR34227">
    <property type="entry name" value="CHAPERONE PROTEIN YCDY"/>
    <property type="match status" value="1"/>
</dbReference>
<dbReference type="Pfam" id="PF02613">
    <property type="entry name" value="Nitrate_red_del"/>
    <property type="match status" value="1"/>
</dbReference>
<dbReference type="RefSeq" id="WP_274325562.1">
    <property type="nucleotide sequence ID" value="NZ_CP118158.1"/>
</dbReference>
<keyword evidence="1" id="KW-0143">Chaperone</keyword>
<evidence type="ECO:0000313" key="3">
    <source>
        <dbReference type="EMBL" id="MFC7139995.1"/>
    </source>
</evidence>
<evidence type="ECO:0000256" key="2">
    <source>
        <dbReference type="SAM" id="MobiDB-lite"/>
    </source>
</evidence>
<dbReference type="EMBL" id="JBHTAS010000001">
    <property type="protein sequence ID" value="MFC7139995.1"/>
    <property type="molecule type" value="Genomic_DNA"/>
</dbReference>
<evidence type="ECO:0000256" key="1">
    <source>
        <dbReference type="ARBA" id="ARBA00023186"/>
    </source>
</evidence>
<dbReference type="InterPro" id="IPR020945">
    <property type="entry name" value="DMSO/NO3_reduct_chaperone"/>
</dbReference>
<dbReference type="InterPro" id="IPR036411">
    <property type="entry name" value="TorD-like_sf"/>
</dbReference>
<proteinExistence type="predicted"/>
<dbReference type="PANTHER" id="PTHR34227:SF1">
    <property type="entry name" value="DIMETHYL SULFOXIDE REDUCTASE CHAPERONE-RELATED"/>
    <property type="match status" value="1"/>
</dbReference>
<sequence length="226" mass="25595">MTDQNADTGSVVAERSDGHTDQTAREIDARVYRVLGEQFLARPDRERVDAVGIWASEWRGNAERLPPEFDAALERIEDGATADAETLRTAYTHLFRGVSERAPDPPYESMYVDGSFYSGTTTEIRKGYRWAGLDVDDAGGNEPPDHLGLELQFLGELVAMDDGDRDPDEPDLDDALWWLLDEHLTEWLPTYHARIRREEPHEYYGGLLDLALAVVTSHHKRLAENR</sequence>
<feature type="region of interest" description="Disordered" evidence="2">
    <location>
        <begin position="1"/>
        <end position="24"/>
    </location>
</feature>
<protein>
    <submittedName>
        <fullName evidence="3">Molecular chaperone</fullName>
    </submittedName>
</protein>
<dbReference type="GeneID" id="78820267"/>